<name>A0AAV9A8H2_ACOGR</name>
<dbReference type="EMBL" id="JAUJYN010000011">
    <property type="protein sequence ID" value="KAK1260245.1"/>
    <property type="molecule type" value="Genomic_DNA"/>
</dbReference>
<evidence type="ECO:0000256" key="4">
    <source>
        <dbReference type="ARBA" id="ARBA00022519"/>
    </source>
</evidence>
<dbReference type="Proteomes" id="UP001179952">
    <property type="component" value="Unassembled WGS sequence"/>
</dbReference>
<organism evidence="8 9">
    <name type="scientific">Acorus gramineus</name>
    <name type="common">Dwarf sweet flag</name>
    <dbReference type="NCBI Taxonomy" id="55184"/>
    <lineage>
        <taxon>Eukaryota</taxon>
        <taxon>Viridiplantae</taxon>
        <taxon>Streptophyta</taxon>
        <taxon>Embryophyta</taxon>
        <taxon>Tracheophyta</taxon>
        <taxon>Spermatophyta</taxon>
        <taxon>Magnoliopsida</taxon>
        <taxon>Liliopsida</taxon>
        <taxon>Acoraceae</taxon>
        <taxon>Acorus</taxon>
    </lineage>
</organism>
<evidence type="ECO:0000256" key="2">
    <source>
        <dbReference type="ARBA" id="ARBA00022448"/>
    </source>
</evidence>
<dbReference type="GO" id="GO:0003333">
    <property type="term" value="P:amino acid transmembrane transport"/>
    <property type="evidence" value="ECO:0007669"/>
    <property type="project" value="InterPro"/>
</dbReference>
<dbReference type="PANTHER" id="PTHR32195:SF24">
    <property type="entry name" value="TRYPTOPHAN OR TYROSINE TRANSPORTER PROTEIN"/>
    <property type="match status" value="1"/>
</dbReference>
<sequence>MDLCVSGGWSGISPIPEAFSILAVGTSLIGTLLEFSQFFLEQLSNIDLGFFLSTSTMNRLWQEKFGGQVVDEDLNVTNDVSKEWWKNNKLKFTAAVMAVAPTLLVSTTIPDAFSLATDVTGGYCMTILYGVLPPAIAWAMQAQLSFDDKSNNNNNKVDDESEVESGMVISDVKPALIGVGVFVGSLVIEQVLLDLVSILHL</sequence>
<keyword evidence="7" id="KW-0472">Membrane</keyword>
<comment type="subcellular location">
    <subcellularLocation>
        <location evidence="1">Cell inner membrane</location>
        <topology evidence="1">Multi-pass membrane protein</topology>
    </subcellularLocation>
</comment>
<dbReference type="GO" id="GO:0005886">
    <property type="term" value="C:plasma membrane"/>
    <property type="evidence" value="ECO:0007669"/>
    <property type="project" value="UniProtKB-SubCell"/>
</dbReference>
<comment type="caution">
    <text evidence="8">The sequence shown here is derived from an EMBL/GenBank/DDBJ whole genome shotgun (WGS) entry which is preliminary data.</text>
</comment>
<keyword evidence="5" id="KW-0812">Transmembrane</keyword>
<evidence type="ECO:0000256" key="1">
    <source>
        <dbReference type="ARBA" id="ARBA00004429"/>
    </source>
</evidence>
<evidence type="ECO:0000256" key="6">
    <source>
        <dbReference type="ARBA" id="ARBA00022989"/>
    </source>
</evidence>
<evidence type="ECO:0000256" key="3">
    <source>
        <dbReference type="ARBA" id="ARBA00022475"/>
    </source>
</evidence>
<protein>
    <submittedName>
        <fullName evidence="8">Uncharacterized protein</fullName>
    </submittedName>
</protein>
<dbReference type="Pfam" id="PF03222">
    <property type="entry name" value="Trp_Tyr_perm"/>
    <property type="match status" value="1"/>
</dbReference>
<keyword evidence="2" id="KW-0813">Transport</keyword>
<keyword evidence="9" id="KW-1185">Reference proteome</keyword>
<keyword evidence="4" id="KW-0997">Cell inner membrane</keyword>
<evidence type="ECO:0000313" key="8">
    <source>
        <dbReference type="EMBL" id="KAK1260245.1"/>
    </source>
</evidence>
<keyword evidence="3" id="KW-1003">Cell membrane</keyword>
<dbReference type="AlphaFoldDB" id="A0AAV9A8H2"/>
<reference evidence="8" key="1">
    <citation type="journal article" date="2023" name="Nat. Commun.">
        <title>Diploid and tetraploid genomes of Acorus and the evolution of monocots.</title>
        <authorList>
            <person name="Ma L."/>
            <person name="Liu K.W."/>
            <person name="Li Z."/>
            <person name="Hsiao Y.Y."/>
            <person name="Qi Y."/>
            <person name="Fu T."/>
            <person name="Tang G.D."/>
            <person name="Zhang D."/>
            <person name="Sun W.H."/>
            <person name="Liu D.K."/>
            <person name="Li Y."/>
            <person name="Chen G.Z."/>
            <person name="Liu X.D."/>
            <person name="Liao X.Y."/>
            <person name="Jiang Y.T."/>
            <person name="Yu X."/>
            <person name="Hao Y."/>
            <person name="Huang J."/>
            <person name="Zhao X.W."/>
            <person name="Ke S."/>
            <person name="Chen Y.Y."/>
            <person name="Wu W.L."/>
            <person name="Hsu J.L."/>
            <person name="Lin Y.F."/>
            <person name="Huang M.D."/>
            <person name="Li C.Y."/>
            <person name="Huang L."/>
            <person name="Wang Z.W."/>
            <person name="Zhao X."/>
            <person name="Zhong W.Y."/>
            <person name="Peng D.H."/>
            <person name="Ahmad S."/>
            <person name="Lan S."/>
            <person name="Zhang J.S."/>
            <person name="Tsai W.C."/>
            <person name="Van de Peer Y."/>
            <person name="Liu Z.J."/>
        </authorList>
    </citation>
    <scope>NUCLEOTIDE SEQUENCE</scope>
    <source>
        <strain evidence="8">SCP</strain>
    </source>
</reference>
<dbReference type="PANTHER" id="PTHR32195">
    <property type="entry name" value="OS07G0662800 PROTEIN"/>
    <property type="match status" value="1"/>
</dbReference>
<gene>
    <name evidence="8" type="ORF">QJS04_geneDACA002440</name>
</gene>
<accession>A0AAV9A8H2</accession>
<dbReference type="InterPro" id="IPR018227">
    <property type="entry name" value="Amino_acid_transport_2"/>
</dbReference>
<proteinExistence type="predicted"/>
<evidence type="ECO:0000256" key="7">
    <source>
        <dbReference type="ARBA" id="ARBA00023136"/>
    </source>
</evidence>
<keyword evidence="6" id="KW-1133">Transmembrane helix</keyword>
<reference evidence="8" key="2">
    <citation type="submission" date="2023-06" db="EMBL/GenBank/DDBJ databases">
        <authorList>
            <person name="Ma L."/>
            <person name="Liu K.-W."/>
            <person name="Li Z."/>
            <person name="Hsiao Y.-Y."/>
            <person name="Qi Y."/>
            <person name="Fu T."/>
            <person name="Tang G."/>
            <person name="Zhang D."/>
            <person name="Sun W.-H."/>
            <person name="Liu D.-K."/>
            <person name="Li Y."/>
            <person name="Chen G.-Z."/>
            <person name="Liu X.-D."/>
            <person name="Liao X.-Y."/>
            <person name="Jiang Y.-T."/>
            <person name="Yu X."/>
            <person name="Hao Y."/>
            <person name="Huang J."/>
            <person name="Zhao X.-W."/>
            <person name="Ke S."/>
            <person name="Chen Y.-Y."/>
            <person name="Wu W.-L."/>
            <person name="Hsu J.-L."/>
            <person name="Lin Y.-F."/>
            <person name="Huang M.-D."/>
            <person name="Li C.-Y."/>
            <person name="Huang L."/>
            <person name="Wang Z.-W."/>
            <person name="Zhao X."/>
            <person name="Zhong W.-Y."/>
            <person name="Peng D.-H."/>
            <person name="Ahmad S."/>
            <person name="Lan S."/>
            <person name="Zhang J.-S."/>
            <person name="Tsai W.-C."/>
            <person name="Van De Peer Y."/>
            <person name="Liu Z.-J."/>
        </authorList>
    </citation>
    <scope>NUCLEOTIDE SEQUENCE</scope>
    <source>
        <strain evidence="8">SCP</strain>
        <tissue evidence="8">Leaves</tissue>
    </source>
</reference>
<evidence type="ECO:0000256" key="5">
    <source>
        <dbReference type="ARBA" id="ARBA00022692"/>
    </source>
</evidence>
<evidence type="ECO:0000313" key="9">
    <source>
        <dbReference type="Proteomes" id="UP001179952"/>
    </source>
</evidence>